<feature type="domain" description="Tryptophan synthase beta chain-like PALP" evidence="4">
    <location>
        <begin position="38"/>
        <end position="365"/>
    </location>
</feature>
<protein>
    <submittedName>
        <fullName evidence="5">Threonine dehydratase</fullName>
        <ecNumber evidence="5">4.3.1.19</ecNumber>
    </submittedName>
</protein>
<proteinExistence type="predicted"/>
<name>A0A120AHM8_9GAMM</name>
<evidence type="ECO:0000256" key="2">
    <source>
        <dbReference type="ARBA" id="ARBA00022898"/>
    </source>
</evidence>
<dbReference type="Gene3D" id="3.40.50.1100">
    <property type="match status" value="2"/>
</dbReference>
<dbReference type="EMBL" id="JAJA02000001">
    <property type="protein sequence ID" value="KWS06427.1"/>
    <property type="molecule type" value="Genomic_DNA"/>
</dbReference>
<keyword evidence="6" id="KW-1185">Reference proteome</keyword>
<evidence type="ECO:0000313" key="6">
    <source>
        <dbReference type="Proteomes" id="UP000023435"/>
    </source>
</evidence>
<dbReference type="GO" id="GO:0004794">
    <property type="term" value="F:threonine deaminase activity"/>
    <property type="evidence" value="ECO:0007669"/>
    <property type="project" value="UniProtKB-EC"/>
</dbReference>
<dbReference type="PANTHER" id="PTHR42937">
    <property type="match status" value="1"/>
</dbReference>
<keyword evidence="5" id="KW-0456">Lyase</keyword>
<gene>
    <name evidence="5" type="ORF">AZ78_3983</name>
</gene>
<reference evidence="5 6" key="1">
    <citation type="journal article" date="2014" name="Genome Announc.">
        <title>Draft Genome Sequence of Lysobacter capsici AZ78, a Bacterium Antagonistic to Plant-Pathogenic Oomycetes.</title>
        <authorList>
            <person name="Puopolo G."/>
            <person name="Sonego P."/>
            <person name="Engelen K."/>
            <person name="Pertot I."/>
        </authorList>
    </citation>
    <scope>NUCLEOTIDE SEQUENCE [LARGE SCALE GENOMIC DNA]</scope>
    <source>
        <strain evidence="5 6">AZ78</strain>
    </source>
</reference>
<dbReference type="EC" id="4.3.1.19" evidence="5"/>
<evidence type="ECO:0000259" key="4">
    <source>
        <dbReference type="Pfam" id="PF00291"/>
    </source>
</evidence>
<organism evidence="5 6">
    <name type="scientific">Lysobacter capsici AZ78</name>
    <dbReference type="NCBI Taxonomy" id="1444315"/>
    <lineage>
        <taxon>Bacteria</taxon>
        <taxon>Pseudomonadati</taxon>
        <taxon>Pseudomonadota</taxon>
        <taxon>Gammaproteobacteria</taxon>
        <taxon>Lysobacterales</taxon>
        <taxon>Lysobacteraceae</taxon>
        <taxon>Lysobacter</taxon>
    </lineage>
</organism>
<dbReference type="InterPro" id="IPR036052">
    <property type="entry name" value="TrpB-like_PALP_sf"/>
</dbReference>
<sequence>MRRNPARGRRFRRQAARTAAHTGGMSEHWLSDPTRLWPDYRPTRLIELSALARRAGVARVLVKAENERPLGNFKALGGMVAGLRGLARITGAQSLDELRHRCRAWPTPLRLVCASDGNHGLSVAAAAQHAGVVATVFLPEAVGSVRAARIRALGGDVVTVAGSYDDAVLAARDVAARGDGLLIADTSDDATDPAVIDVMAGYGLIARELAPQLRACAATRVSHLFVQAGVGGLAAALADGLHAQAQAPGRLIVVEPEAAACVARALARGKPVQIDGDLDTAAQMLSCGLASASALALLLWHRAQALSVDEPALRRAPRELLECGGPRSTPSGAAGAAGLLHAADDRARRELHGLDSASTVLLIVTEGAIEGAD</sequence>
<dbReference type="AlphaFoldDB" id="A0A120AHM8"/>
<keyword evidence="2" id="KW-0663">Pyridoxal phosphate</keyword>
<dbReference type="Pfam" id="PF00291">
    <property type="entry name" value="PALP"/>
    <property type="match status" value="1"/>
</dbReference>
<feature type="compositionally biased region" description="Basic residues" evidence="3">
    <location>
        <begin position="1"/>
        <end position="15"/>
    </location>
</feature>
<evidence type="ECO:0000256" key="1">
    <source>
        <dbReference type="ARBA" id="ARBA00001933"/>
    </source>
</evidence>
<dbReference type="Proteomes" id="UP000023435">
    <property type="component" value="Unassembled WGS sequence"/>
</dbReference>
<dbReference type="InterPro" id="IPR001926">
    <property type="entry name" value="TrpB-like_PALP"/>
</dbReference>
<dbReference type="CDD" id="cd00640">
    <property type="entry name" value="Trp-synth-beta_II"/>
    <property type="match status" value="1"/>
</dbReference>
<dbReference type="PANTHER" id="PTHR42937:SF1">
    <property type="entry name" value="DIAMINOPROPIONATE AMMONIA-LYASE"/>
    <property type="match status" value="1"/>
</dbReference>
<comment type="cofactor">
    <cofactor evidence="1">
        <name>pyridoxal 5'-phosphate</name>
        <dbReference type="ChEBI" id="CHEBI:597326"/>
    </cofactor>
</comment>
<feature type="region of interest" description="Disordered" evidence="3">
    <location>
        <begin position="1"/>
        <end position="28"/>
    </location>
</feature>
<dbReference type="SUPFAM" id="SSF53686">
    <property type="entry name" value="Tryptophan synthase beta subunit-like PLP-dependent enzymes"/>
    <property type="match status" value="1"/>
</dbReference>
<comment type="caution">
    <text evidence="5">The sequence shown here is derived from an EMBL/GenBank/DDBJ whole genome shotgun (WGS) entry which is preliminary data.</text>
</comment>
<accession>A0A120AHM8</accession>
<evidence type="ECO:0000313" key="5">
    <source>
        <dbReference type="EMBL" id="KWS06427.1"/>
    </source>
</evidence>
<evidence type="ECO:0000256" key="3">
    <source>
        <dbReference type="SAM" id="MobiDB-lite"/>
    </source>
</evidence>